<evidence type="ECO:0008006" key="4">
    <source>
        <dbReference type="Google" id="ProtNLM"/>
    </source>
</evidence>
<proteinExistence type="predicted"/>
<protein>
    <recommendedName>
        <fullName evidence="4">VanZ-like domain-containing protein</fullName>
    </recommendedName>
</protein>
<sequence length="123" mass="13373">MSLLIPRKIRWPGLLVFVAAVVFTLYAALAPGDDNAGLIPWDKAKHFIVFYGLTFLAAMALPKSRWWKIAAVLLAFGVGIEVLQGLPIVGRDADVFDIVADALGIGFFFGPIIAIQWMNADDA</sequence>
<keyword evidence="1" id="KW-0472">Membrane</keyword>
<feature type="transmembrane region" description="Helical" evidence="1">
    <location>
        <begin position="12"/>
        <end position="32"/>
    </location>
</feature>
<feature type="transmembrane region" description="Helical" evidence="1">
    <location>
        <begin position="44"/>
        <end position="62"/>
    </location>
</feature>
<dbReference type="Proteomes" id="UP000215616">
    <property type="component" value="Unassembled WGS sequence"/>
</dbReference>
<feature type="transmembrane region" description="Helical" evidence="1">
    <location>
        <begin position="95"/>
        <end position="115"/>
    </location>
</feature>
<feature type="transmembrane region" description="Helical" evidence="1">
    <location>
        <begin position="69"/>
        <end position="89"/>
    </location>
</feature>
<comment type="caution">
    <text evidence="2">The sequence shown here is derived from an EMBL/GenBank/DDBJ whole genome shotgun (WGS) entry which is preliminary data.</text>
</comment>
<gene>
    <name evidence="2" type="ORF">B7Z12_05985</name>
</gene>
<dbReference type="EMBL" id="NCDQ01000068">
    <property type="protein sequence ID" value="OYX04626.1"/>
    <property type="molecule type" value="Genomic_DNA"/>
</dbReference>
<evidence type="ECO:0000256" key="1">
    <source>
        <dbReference type="SAM" id="Phobius"/>
    </source>
</evidence>
<organism evidence="2 3">
    <name type="scientific">Caulobacter vibrioides</name>
    <name type="common">Caulobacter crescentus</name>
    <dbReference type="NCBI Taxonomy" id="155892"/>
    <lineage>
        <taxon>Bacteria</taxon>
        <taxon>Pseudomonadati</taxon>
        <taxon>Pseudomonadota</taxon>
        <taxon>Alphaproteobacteria</taxon>
        <taxon>Caulobacterales</taxon>
        <taxon>Caulobacteraceae</taxon>
        <taxon>Caulobacter</taxon>
    </lineage>
</organism>
<dbReference type="PANTHER" id="PTHR28008:SF1">
    <property type="entry name" value="DOMAIN PROTEIN, PUTATIVE (AFU_ORTHOLOGUE AFUA_3G10980)-RELATED"/>
    <property type="match status" value="1"/>
</dbReference>
<evidence type="ECO:0000313" key="3">
    <source>
        <dbReference type="Proteomes" id="UP000215616"/>
    </source>
</evidence>
<dbReference type="PANTHER" id="PTHR28008">
    <property type="entry name" value="DOMAIN PROTEIN, PUTATIVE (AFU_ORTHOLOGUE AFUA_3G10980)-RELATED"/>
    <property type="match status" value="1"/>
</dbReference>
<evidence type="ECO:0000313" key="2">
    <source>
        <dbReference type="EMBL" id="OYX04626.1"/>
    </source>
</evidence>
<dbReference type="NCBIfam" id="NF037970">
    <property type="entry name" value="vanZ_1"/>
    <property type="match status" value="1"/>
</dbReference>
<reference evidence="2 3" key="1">
    <citation type="submission" date="2017-03" db="EMBL/GenBank/DDBJ databases">
        <title>Lifting the veil on microbial sulfur biogeochemistry in mining wastewaters.</title>
        <authorList>
            <person name="Kantor R.S."/>
            <person name="Colenbrander Nelson T."/>
            <person name="Marshall S."/>
            <person name="Bennett D."/>
            <person name="Apte S."/>
            <person name="Camacho D."/>
            <person name="Thomas B.C."/>
            <person name="Warren L.A."/>
            <person name="Banfield J.F."/>
        </authorList>
    </citation>
    <scope>NUCLEOTIDE SEQUENCE [LARGE SCALE GENOMIC DNA]</scope>
    <source>
        <strain evidence="2">32-67-7</strain>
    </source>
</reference>
<accession>A0A258DAJ4</accession>
<keyword evidence="1" id="KW-1133">Transmembrane helix</keyword>
<name>A0A258DAJ4_CAUVI</name>
<dbReference type="AlphaFoldDB" id="A0A258DAJ4"/>
<keyword evidence="1" id="KW-0812">Transmembrane</keyword>